<evidence type="ECO:0000256" key="2">
    <source>
        <dbReference type="ARBA" id="ARBA00023125"/>
    </source>
</evidence>
<dbReference type="OrthoDB" id="9779074at2"/>
<dbReference type="PANTHER" id="PTHR43280:SF2">
    <property type="entry name" value="HTH-TYPE TRANSCRIPTIONAL REGULATOR EXSA"/>
    <property type="match status" value="1"/>
</dbReference>
<evidence type="ECO:0000256" key="1">
    <source>
        <dbReference type="ARBA" id="ARBA00023015"/>
    </source>
</evidence>
<dbReference type="EMBL" id="QRNO01000002">
    <property type="protein sequence ID" value="RHK53029.1"/>
    <property type="molecule type" value="Genomic_DNA"/>
</dbReference>
<proteinExistence type="predicted"/>
<feature type="transmembrane region" description="Helical" evidence="4">
    <location>
        <begin position="64"/>
        <end position="83"/>
    </location>
</feature>
<dbReference type="PROSITE" id="PS01124">
    <property type="entry name" value="HTH_ARAC_FAMILY_2"/>
    <property type="match status" value="1"/>
</dbReference>
<evidence type="ECO:0000313" key="6">
    <source>
        <dbReference type="EMBL" id="RHK53029.1"/>
    </source>
</evidence>
<evidence type="ECO:0000259" key="5">
    <source>
        <dbReference type="PROSITE" id="PS01124"/>
    </source>
</evidence>
<feature type="transmembrane region" description="Helical" evidence="4">
    <location>
        <begin position="162"/>
        <end position="179"/>
    </location>
</feature>
<dbReference type="PANTHER" id="PTHR43280">
    <property type="entry name" value="ARAC-FAMILY TRANSCRIPTIONAL REGULATOR"/>
    <property type="match status" value="1"/>
</dbReference>
<protein>
    <submittedName>
        <fullName evidence="6">AraC family transcriptional regulator</fullName>
    </submittedName>
</protein>
<dbReference type="SUPFAM" id="SSF46689">
    <property type="entry name" value="Homeodomain-like"/>
    <property type="match status" value="1"/>
</dbReference>
<dbReference type="InterPro" id="IPR018062">
    <property type="entry name" value="HTH_AraC-typ_CS"/>
</dbReference>
<dbReference type="Gene3D" id="1.10.10.60">
    <property type="entry name" value="Homeodomain-like"/>
    <property type="match status" value="2"/>
</dbReference>
<reference evidence="6 7" key="1">
    <citation type="submission" date="2018-08" db="EMBL/GenBank/DDBJ databases">
        <title>A genome reference for cultivated species of the human gut microbiota.</title>
        <authorList>
            <person name="Zou Y."/>
            <person name="Xue W."/>
            <person name="Luo G."/>
        </authorList>
    </citation>
    <scope>NUCLEOTIDE SEQUENCE [LARGE SCALE GENOMIC DNA]</scope>
    <source>
        <strain evidence="6 7">AF42-9</strain>
    </source>
</reference>
<evidence type="ECO:0000313" key="7">
    <source>
        <dbReference type="Proteomes" id="UP000286598"/>
    </source>
</evidence>
<keyword evidence="3" id="KW-0804">Transcription</keyword>
<evidence type="ECO:0000256" key="3">
    <source>
        <dbReference type="ARBA" id="ARBA00023163"/>
    </source>
</evidence>
<feature type="domain" description="HTH araC/xylS-type" evidence="5">
    <location>
        <begin position="237"/>
        <end position="342"/>
    </location>
</feature>
<accession>A0A3R6JEL3</accession>
<feature type="transmembrane region" description="Helical" evidence="4">
    <location>
        <begin position="95"/>
        <end position="112"/>
    </location>
</feature>
<dbReference type="InterPro" id="IPR020449">
    <property type="entry name" value="Tscrpt_reg_AraC-type_HTH"/>
</dbReference>
<dbReference type="PRINTS" id="PR00032">
    <property type="entry name" value="HTHARAC"/>
</dbReference>
<name>A0A3R6JEL3_9BACT</name>
<feature type="transmembrane region" description="Helical" evidence="4">
    <location>
        <begin position="191"/>
        <end position="208"/>
    </location>
</feature>
<keyword evidence="4" id="KW-0472">Membrane</keyword>
<keyword evidence="4" id="KW-1133">Transmembrane helix</keyword>
<dbReference type="Pfam" id="PF12833">
    <property type="entry name" value="HTH_18"/>
    <property type="match status" value="1"/>
</dbReference>
<feature type="transmembrane region" description="Helical" evidence="4">
    <location>
        <begin position="31"/>
        <end position="52"/>
    </location>
</feature>
<dbReference type="GO" id="GO:0003700">
    <property type="term" value="F:DNA-binding transcription factor activity"/>
    <property type="evidence" value="ECO:0007669"/>
    <property type="project" value="InterPro"/>
</dbReference>
<keyword evidence="7" id="KW-1185">Reference proteome</keyword>
<feature type="transmembrane region" description="Helical" evidence="4">
    <location>
        <begin position="6"/>
        <end position="24"/>
    </location>
</feature>
<sequence length="345" mass="40125">MLYAIYFIYGLCVMFYFMMSWLFYRKDKKLLSRLVAMMMFVIGLQCLKDLFFIKPFTEIDELDWMVITAADMIVVPLYVFVLIELCSPATLGRRTIILHELLFIAPFTLFAITKDIVFYYAEVLEAAVYGVSYAVWAAFAIPRYHAQLKQRFSYTENINLSWLRAIFFSFLFILVIWIIDCMEANYAIEALYMTSTLVMWMFIAYYTYKHESVLGELSDSTSDDVLENTEVAESEMSEVGKQISTLFDKEQIFLNPNLKVSDIATATGTNRTYVSAFFNREAECTFYDYVNKYRIEYACNLLLHSNENITMIAEKSGFNSSQSFIRVFSKIMGTSPTKYRNEATS</sequence>
<dbReference type="SMART" id="SM00342">
    <property type="entry name" value="HTH_ARAC"/>
    <property type="match status" value="1"/>
</dbReference>
<keyword evidence="1" id="KW-0805">Transcription regulation</keyword>
<dbReference type="InterPro" id="IPR018060">
    <property type="entry name" value="HTH_AraC"/>
</dbReference>
<dbReference type="GO" id="GO:0043565">
    <property type="term" value="F:sequence-specific DNA binding"/>
    <property type="evidence" value="ECO:0007669"/>
    <property type="project" value="InterPro"/>
</dbReference>
<feature type="transmembrane region" description="Helical" evidence="4">
    <location>
        <begin position="118"/>
        <end position="141"/>
    </location>
</feature>
<dbReference type="PROSITE" id="PS00041">
    <property type="entry name" value="HTH_ARAC_FAMILY_1"/>
    <property type="match status" value="1"/>
</dbReference>
<gene>
    <name evidence="6" type="ORF">DW060_00760</name>
</gene>
<organism evidence="6 7">
    <name type="scientific">Leyella stercorea</name>
    <dbReference type="NCBI Taxonomy" id="363265"/>
    <lineage>
        <taxon>Bacteria</taxon>
        <taxon>Pseudomonadati</taxon>
        <taxon>Bacteroidota</taxon>
        <taxon>Bacteroidia</taxon>
        <taxon>Bacteroidales</taxon>
        <taxon>Prevotellaceae</taxon>
        <taxon>Leyella</taxon>
    </lineage>
</organism>
<evidence type="ECO:0000256" key="4">
    <source>
        <dbReference type="SAM" id="Phobius"/>
    </source>
</evidence>
<keyword evidence="2" id="KW-0238">DNA-binding</keyword>
<keyword evidence="4" id="KW-0812">Transmembrane</keyword>
<dbReference type="Proteomes" id="UP000286598">
    <property type="component" value="Unassembled WGS sequence"/>
</dbReference>
<dbReference type="InterPro" id="IPR009057">
    <property type="entry name" value="Homeodomain-like_sf"/>
</dbReference>
<comment type="caution">
    <text evidence="6">The sequence shown here is derived from an EMBL/GenBank/DDBJ whole genome shotgun (WGS) entry which is preliminary data.</text>
</comment>
<dbReference type="AlphaFoldDB" id="A0A3R6JEL3"/>